<evidence type="ECO:0000256" key="3">
    <source>
        <dbReference type="ARBA" id="ARBA00022670"/>
    </source>
</evidence>
<dbReference type="PROSITE" id="PS51476">
    <property type="entry name" value="PROTEASOME_BETA_2"/>
    <property type="match status" value="1"/>
</dbReference>
<name>A0A5J4WEG0_9EUKA</name>
<keyword evidence="6 9" id="KW-0647">Proteasome</keyword>
<dbReference type="GO" id="GO:0005839">
    <property type="term" value="C:proteasome core complex"/>
    <property type="evidence" value="ECO:0007669"/>
    <property type="project" value="InterPro"/>
</dbReference>
<accession>A0A5J4WEG0</accession>
<protein>
    <recommendedName>
        <fullName evidence="9">Proteasome subunit beta</fullName>
    </recommendedName>
</protein>
<organism evidence="10 11">
    <name type="scientific">Streblomastix strix</name>
    <dbReference type="NCBI Taxonomy" id="222440"/>
    <lineage>
        <taxon>Eukaryota</taxon>
        <taxon>Metamonada</taxon>
        <taxon>Preaxostyla</taxon>
        <taxon>Oxymonadida</taxon>
        <taxon>Streblomastigidae</taxon>
        <taxon>Streblomastix</taxon>
    </lineage>
</organism>
<evidence type="ECO:0000256" key="5">
    <source>
        <dbReference type="ARBA" id="ARBA00022801"/>
    </source>
</evidence>
<comment type="function">
    <text evidence="9">Component of the proteasome, a multicatalytic proteinase complex which is characterized by its ability to cleave peptides with Arg, Phe, Tyr, Leu, and Glu adjacent to the leaving group at neutral or slightly basic pH. The proteasome has an ATP-dependent proteolytic activity.</text>
</comment>
<dbReference type="InterPro" id="IPR001353">
    <property type="entry name" value="Proteasome_sua/b"/>
</dbReference>
<gene>
    <name evidence="10" type="ORF">EZS28_011117</name>
</gene>
<keyword evidence="5" id="KW-0378">Hydrolase</keyword>
<reference evidence="10 11" key="1">
    <citation type="submission" date="2019-03" db="EMBL/GenBank/DDBJ databases">
        <title>Single cell metagenomics reveals metabolic interactions within the superorganism composed of flagellate Streblomastix strix and complex community of Bacteroidetes bacteria on its surface.</title>
        <authorList>
            <person name="Treitli S.C."/>
            <person name="Kolisko M."/>
            <person name="Husnik F."/>
            <person name="Keeling P."/>
            <person name="Hampl V."/>
        </authorList>
    </citation>
    <scope>NUCLEOTIDE SEQUENCE [LARGE SCALE GENOMIC DNA]</scope>
    <source>
        <strain evidence="10">ST1C</strain>
    </source>
</reference>
<keyword evidence="9" id="KW-0539">Nucleus</keyword>
<keyword evidence="3" id="KW-0645">Protease</keyword>
<feature type="active site" description="Nucleophile" evidence="8">
    <location>
        <position position="18"/>
    </location>
</feature>
<keyword evidence="2 9" id="KW-0963">Cytoplasm</keyword>
<comment type="subcellular location">
    <subcellularLocation>
        <location evidence="9">Cytoplasm</location>
    </subcellularLocation>
    <subcellularLocation>
        <location evidence="9">Nucleus</location>
    </subcellularLocation>
</comment>
<evidence type="ECO:0000256" key="7">
    <source>
        <dbReference type="ARBA" id="ARBA00023145"/>
    </source>
</evidence>
<dbReference type="PROSITE" id="PS00854">
    <property type="entry name" value="PROTEASOME_BETA_1"/>
    <property type="match status" value="1"/>
</dbReference>
<evidence type="ECO:0000256" key="1">
    <source>
        <dbReference type="ARBA" id="ARBA00001198"/>
    </source>
</evidence>
<dbReference type="InterPro" id="IPR023333">
    <property type="entry name" value="Proteasome_suB-type"/>
</dbReference>
<evidence type="ECO:0000256" key="4">
    <source>
        <dbReference type="ARBA" id="ARBA00022698"/>
    </source>
</evidence>
<dbReference type="Proteomes" id="UP000324800">
    <property type="component" value="Unassembled WGS sequence"/>
</dbReference>
<dbReference type="AlphaFoldDB" id="A0A5J4WEG0"/>
<dbReference type="Pfam" id="PF00227">
    <property type="entry name" value="Proteasome"/>
    <property type="match status" value="1"/>
</dbReference>
<dbReference type="EMBL" id="SNRW01002255">
    <property type="protein sequence ID" value="KAA6393357.1"/>
    <property type="molecule type" value="Genomic_DNA"/>
</dbReference>
<dbReference type="InterPro" id="IPR029055">
    <property type="entry name" value="Ntn_hydrolases_N"/>
</dbReference>
<comment type="catalytic activity">
    <reaction evidence="1">
        <text>Cleavage of peptide bonds with very broad specificity.</text>
        <dbReference type="EC" id="3.4.25.1"/>
    </reaction>
</comment>
<evidence type="ECO:0000256" key="6">
    <source>
        <dbReference type="ARBA" id="ARBA00022942"/>
    </source>
</evidence>
<dbReference type="PANTHER" id="PTHR32194">
    <property type="entry name" value="METALLOPROTEASE TLDD"/>
    <property type="match status" value="1"/>
</dbReference>
<dbReference type="Gene3D" id="3.60.20.10">
    <property type="entry name" value="Glutamine Phosphoribosylpyrophosphate, subunit 1, domain 1"/>
    <property type="match status" value="1"/>
</dbReference>
<dbReference type="PRINTS" id="PR00141">
    <property type="entry name" value="PROTEASOME"/>
</dbReference>
<proteinExistence type="inferred from homology"/>
<dbReference type="InterPro" id="IPR016050">
    <property type="entry name" value="Proteasome_bsu_CS"/>
</dbReference>
<dbReference type="GO" id="GO:0004298">
    <property type="term" value="F:threonine-type endopeptidase activity"/>
    <property type="evidence" value="ECO:0007669"/>
    <property type="project" value="UniProtKB-KW"/>
</dbReference>
<evidence type="ECO:0000313" key="10">
    <source>
        <dbReference type="EMBL" id="KAA6393357.1"/>
    </source>
</evidence>
<dbReference type="GO" id="GO:0005634">
    <property type="term" value="C:nucleus"/>
    <property type="evidence" value="ECO:0007669"/>
    <property type="project" value="UniProtKB-SubCell"/>
</dbReference>
<evidence type="ECO:0000256" key="8">
    <source>
        <dbReference type="PIRSR" id="PIRSR600243-1"/>
    </source>
</evidence>
<sequence>MNPSGKIAGTDLEYEHGTTTLAFLCNDFACLAADSRSTRGGAIASQSVTKIIQINSIMYSTMAGSAADCQYWSRVVGAETQLYELKNKRPMSVAGASKYYSSILNQYKGRDLSVGSMIVGYDEFGPAMFYIDSEGQRVPGKIYSCGSGSPYALGVLDAGYKPDLTEAEAVELATRSIYHATHRDAASGGVINVIICDKDGSRHVVHRDNYELFHRYINDPYPYPVEA</sequence>
<evidence type="ECO:0000256" key="9">
    <source>
        <dbReference type="RuleBase" id="RU004203"/>
    </source>
</evidence>
<dbReference type="OrthoDB" id="37597at2759"/>
<comment type="similarity">
    <text evidence="9">Belongs to the peptidase T1B family.</text>
</comment>
<dbReference type="InterPro" id="IPR000243">
    <property type="entry name" value="Pept_T1A_subB"/>
</dbReference>
<dbReference type="GO" id="GO:0051603">
    <property type="term" value="P:proteolysis involved in protein catabolic process"/>
    <property type="evidence" value="ECO:0007669"/>
    <property type="project" value="InterPro"/>
</dbReference>
<evidence type="ECO:0000256" key="2">
    <source>
        <dbReference type="ARBA" id="ARBA00022490"/>
    </source>
</evidence>
<keyword evidence="4" id="KW-0888">Threonine protease</keyword>
<dbReference type="PANTHER" id="PTHR32194:SF3">
    <property type="entry name" value="PROTEASOME SUBUNIT BETA"/>
    <property type="match status" value="1"/>
</dbReference>
<dbReference type="GO" id="GO:0005737">
    <property type="term" value="C:cytoplasm"/>
    <property type="evidence" value="ECO:0007669"/>
    <property type="project" value="UniProtKB-SubCell"/>
</dbReference>
<keyword evidence="7" id="KW-0865">Zymogen</keyword>
<dbReference type="SUPFAM" id="SSF56235">
    <property type="entry name" value="N-terminal nucleophile aminohydrolases (Ntn hydrolases)"/>
    <property type="match status" value="1"/>
</dbReference>
<evidence type="ECO:0000313" key="11">
    <source>
        <dbReference type="Proteomes" id="UP000324800"/>
    </source>
</evidence>
<comment type="subunit">
    <text evidence="9">Component of the proteasome complex.</text>
</comment>
<comment type="caution">
    <text evidence="10">The sequence shown here is derived from an EMBL/GenBank/DDBJ whole genome shotgun (WGS) entry which is preliminary data.</text>
</comment>